<dbReference type="AlphaFoldDB" id="A0A1X0WJL3"/>
<dbReference type="GO" id="GO:0043565">
    <property type="term" value="F:sequence-specific DNA binding"/>
    <property type="evidence" value="ECO:0007669"/>
    <property type="project" value="TreeGrafter"/>
</dbReference>
<name>A0A1X0WJL3_9GAMM</name>
<gene>
    <name evidence="3" type="ORF">BS640_04225</name>
</gene>
<dbReference type="Proteomes" id="UP000192536">
    <property type="component" value="Unassembled WGS sequence"/>
</dbReference>
<evidence type="ECO:0000256" key="1">
    <source>
        <dbReference type="ARBA" id="ARBA00009437"/>
    </source>
</evidence>
<dbReference type="InterPro" id="IPR058163">
    <property type="entry name" value="LysR-type_TF_proteobact-type"/>
</dbReference>
<dbReference type="STRING" id="1646377.BS640_04225"/>
<comment type="caution">
    <text evidence="3">The sequence shown here is derived from an EMBL/GenBank/DDBJ whole genome shotgun (WGS) entry which is preliminary data.</text>
</comment>
<evidence type="ECO:0000313" key="3">
    <source>
        <dbReference type="EMBL" id="ORJ26943.1"/>
    </source>
</evidence>
<dbReference type="InterPro" id="IPR005119">
    <property type="entry name" value="LysR_subst-bd"/>
</dbReference>
<feature type="domain" description="LysR substrate-binding" evidence="2">
    <location>
        <begin position="9"/>
        <end position="84"/>
    </location>
</feature>
<reference evidence="3 4" key="1">
    <citation type="journal article" date="2017" name="Int. J. Syst. Evol. Microbiol.">
        <title>Rouxiella badensis sp. nov. and Rouxiella silvae sp. nov. isolated from peat bog soil in Germany and emendation of the genus description.</title>
        <authorList>
            <person name="Le Fleche-Mateos A."/>
            <person name="Kugler J.H."/>
            <person name="Hansen S.H."/>
            <person name="Syldatk C."/>
            <person name="Hausmann R."/>
            <person name="Lomprez F."/>
            <person name="Vandenbogaert M."/>
            <person name="Manuguerra J.C."/>
            <person name="Grimont P.A."/>
        </authorList>
    </citation>
    <scope>NUCLEOTIDE SEQUENCE [LARGE SCALE GENOMIC DNA]</scope>
    <source>
        <strain evidence="3 4">DSM 100043</strain>
    </source>
</reference>
<keyword evidence="4" id="KW-1185">Reference proteome</keyword>
<dbReference type="PANTHER" id="PTHR30537">
    <property type="entry name" value="HTH-TYPE TRANSCRIPTIONAL REGULATOR"/>
    <property type="match status" value="1"/>
</dbReference>
<accession>A0A1X0WJL3</accession>
<dbReference type="GO" id="GO:0003700">
    <property type="term" value="F:DNA-binding transcription factor activity"/>
    <property type="evidence" value="ECO:0007669"/>
    <property type="project" value="TreeGrafter"/>
</dbReference>
<organism evidence="3 4">
    <name type="scientific">Rouxiella badensis</name>
    <dbReference type="NCBI Taxonomy" id="1646377"/>
    <lineage>
        <taxon>Bacteria</taxon>
        <taxon>Pseudomonadati</taxon>
        <taxon>Pseudomonadota</taxon>
        <taxon>Gammaproteobacteria</taxon>
        <taxon>Enterobacterales</taxon>
        <taxon>Yersiniaceae</taxon>
        <taxon>Rouxiella</taxon>
    </lineage>
</organism>
<proteinExistence type="inferred from homology"/>
<protein>
    <recommendedName>
        <fullName evidence="2">LysR substrate-binding domain-containing protein</fullName>
    </recommendedName>
</protein>
<dbReference type="RefSeq" id="WP_084911999.1">
    <property type="nucleotide sequence ID" value="NZ_CAUQAZ010000003.1"/>
</dbReference>
<comment type="similarity">
    <text evidence="1">Belongs to the LysR transcriptional regulatory family.</text>
</comment>
<dbReference type="SUPFAM" id="SSF53850">
    <property type="entry name" value="Periplasmic binding protein-like II"/>
    <property type="match status" value="1"/>
</dbReference>
<dbReference type="GO" id="GO:0006351">
    <property type="term" value="P:DNA-templated transcription"/>
    <property type="evidence" value="ECO:0007669"/>
    <property type="project" value="TreeGrafter"/>
</dbReference>
<evidence type="ECO:0000259" key="2">
    <source>
        <dbReference type="Pfam" id="PF03466"/>
    </source>
</evidence>
<dbReference type="PANTHER" id="PTHR30537:SF5">
    <property type="entry name" value="HTH-TYPE TRANSCRIPTIONAL ACTIVATOR TTDR-RELATED"/>
    <property type="match status" value="1"/>
</dbReference>
<dbReference type="EMBL" id="MRWE01000004">
    <property type="protein sequence ID" value="ORJ26943.1"/>
    <property type="molecule type" value="Genomic_DNA"/>
</dbReference>
<evidence type="ECO:0000313" key="4">
    <source>
        <dbReference type="Proteomes" id="UP000192536"/>
    </source>
</evidence>
<dbReference type="Gene3D" id="3.40.190.290">
    <property type="match status" value="1"/>
</dbReference>
<sequence length="90" mass="10237">MDIVDERADMMVKIGETLRMAALSGLSIIMQPKILLAEDLKNGNLRALLSNFAPEPKFVPLLTLPGRQQTPKVRTFIDFLRSRFPVRKTR</sequence>
<dbReference type="Pfam" id="PF03466">
    <property type="entry name" value="LysR_substrate"/>
    <property type="match status" value="1"/>
</dbReference>